<dbReference type="RefSeq" id="WP_209810028.1">
    <property type="nucleotide sequence ID" value="NZ_JAGGKT010000004.1"/>
</dbReference>
<keyword evidence="2" id="KW-1185">Reference proteome</keyword>
<dbReference type="EMBL" id="JAGGKT010000004">
    <property type="protein sequence ID" value="MBP1931963.1"/>
    <property type="molecule type" value="Genomic_DNA"/>
</dbReference>
<dbReference type="Proteomes" id="UP001519343">
    <property type="component" value="Unassembled WGS sequence"/>
</dbReference>
<evidence type="ECO:0000313" key="1">
    <source>
        <dbReference type="EMBL" id="MBP1931963.1"/>
    </source>
</evidence>
<protein>
    <submittedName>
        <fullName evidence="1">Uncharacterized protein</fullName>
    </submittedName>
</protein>
<organism evidence="1 2">
    <name type="scientific">Ammoniphilus resinae</name>
    <dbReference type="NCBI Taxonomy" id="861532"/>
    <lineage>
        <taxon>Bacteria</taxon>
        <taxon>Bacillati</taxon>
        <taxon>Bacillota</taxon>
        <taxon>Bacilli</taxon>
        <taxon>Bacillales</taxon>
        <taxon>Paenibacillaceae</taxon>
        <taxon>Aneurinibacillus group</taxon>
        <taxon>Ammoniphilus</taxon>
    </lineage>
</organism>
<comment type="caution">
    <text evidence="1">The sequence shown here is derived from an EMBL/GenBank/DDBJ whole genome shotgun (WGS) entry which is preliminary data.</text>
</comment>
<sequence>MDSPLQYTRKEEINDIRSNIIDVLVRLFKNLDDVGAEVHIPYERYYLHYVPRKGMWVDGCLDRVFVKDYRYASVSLGDKITAYGHVPFTWLKSLVNGQGTP</sequence>
<gene>
    <name evidence="1" type="ORF">J2Z37_001964</name>
</gene>
<accession>A0ABS4GNW5</accession>
<reference evidence="1 2" key="1">
    <citation type="submission" date="2021-03" db="EMBL/GenBank/DDBJ databases">
        <title>Genomic Encyclopedia of Type Strains, Phase IV (KMG-IV): sequencing the most valuable type-strain genomes for metagenomic binning, comparative biology and taxonomic classification.</title>
        <authorList>
            <person name="Goeker M."/>
        </authorList>
    </citation>
    <scope>NUCLEOTIDE SEQUENCE [LARGE SCALE GENOMIC DNA]</scope>
    <source>
        <strain evidence="1 2">DSM 24738</strain>
    </source>
</reference>
<evidence type="ECO:0000313" key="2">
    <source>
        <dbReference type="Proteomes" id="UP001519343"/>
    </source>
</evidence>
<proteinExistence type="predicted"/>
<name>A0ABS4GNW5_9BACL</name>